<sequence length="330" mass="33488">MRARLTLAATAALGAALVVAAVVVLVLVRASLVGALDDAADMRAAEVVALAGARGLPDPLPGTGGVVQVLDAEERVLASSAVGDRLAPLVGPAAVADVRQGRPVLLDGARLGSSERFRVVGRPVGAGAGPASGGTVLVATSLSDVERAVGVLRGVALLGVPALLAVVALLAWRVTGSALAPVESLRRGAEELVASPAPGGAARTLPVPGSRDEVARLATTLNDVLARLHGAGERQRLFVGDAAHELRSPLGSLRTQLEVALAHPRAQRWPEVAADCLADVERMGVLVEDLLVLARLDEPAGGRQLVDLGALAAEVVGERAWPVPVRVAAE</sequence>
<feature type="non-terminal residue" evidence="12">
    <location>
        <position position="330"/>
    </location>
</feature>
<reference evidence="12" key="1">
    <citation type="submission" date="2020-02" db="EMBL/GenBank/DDBJ databases">
        <authorList>
            <person name="Meier V. D."/>
        </authorList>
    </citation>
    <scope>NUCLEOTIDE SEQUENCE</scope>
    <source>
        <strain evidence="12">AVDCRST_MAG35</strain>
    </source>
</reference>
<dbReference type="InterPro" id="IPR003660">
    <property type="entry name" value="HAMP_dom"/>
</dbReference>
<dbReference type="SMART" id="SM00388">
    <property type="entry name" value="HisKA"/>
    <property type="match status" value="1"/>
</dbReference>
<dbReference type="PROSITE" id="PS50885">
    <property type="entry name" value="HAMP"/>
    <property type="match status" value="1"/>
</dbReference>
<dbReference type="AlphaFoldDB" id="A0A6J4PIB8"/>
<name>A0A6J4PIB8_9ACTN</name>
<evidence type="ECO:0000313" key="12">
    <source>
        <dbReference type="EMBL" id="CAA9416290.1"/>
    </source>
</evidence>
<keyword evidence="8 10" id="KW-1133">Transmembrane helix</keyword>
<proteinExistence type="predicted"/>
<dbReference type="SMART" id="SM00304">
    <property type="entry name" value="HAMP"/>
    <property type="match status" value="1"/>
</dbReference>
<evidence type="ECO:0000256" key="5">
    <source>
        <dbReference type="ARBA" id="ARBA00022679"/>
    </source>
</evidence>
<dbReference type="EMBL" id="CADCUY010000357">
    <property type="protein sequence ID" value="CAA9416290.1"/>
    <property type="molecule type" value="Genomic_DNA"/>
</dbReference>
<dbReference type="InterPro" id="IPR036097">
    <property type="entry name" value="HisK_dim/P_sf"/>
</dbReference>
<keyword evidence="6 10" id="KW-0812">Transmembrane</keyword>
<dbReference type="GO" id="GO:0000155">
    <property type="term" value="F:phosphorelay sensor kinase activity"/>
    <property type="evidence" value="ECO:0007669"/>
    <property type="project" value="InterPro"/>
</dbReference>
<dbReference type="InterPro" id="IPR050428">
    <property type="entry name" value="TCS_sensor_his_kinase"/>
</dbReference>
<accession>A0A6J4PIB8</accession>
<evidence type="ECO:0000256" key="3">
    <source>
        <dbReference type="ARBA" id="ARBA00012438"/>
    </source>
</evidence>
<evidence type="ECO:0000256" key="4">
    <source>
        <dbReference type="ARBA" id="ARBA00022553"/>
    </source>
</evidence>
<organism evidence="12">
    <name type="scientific">uncultured Quadrisphaera sp</name>
    <dbReference type="NCBI Taxonomy" id="904978"/>
    <lineage>
        <taxon>Bacteria</taxon>
        <taxon>Bacillati</taxon>
        <taxon>Actinomycetota</taxon>
        <taxon>Actinomycetes</taxon>
        <taxon>Kineosporiales</taxon>
        <taxon>Kineosporiaceae</taxon>
        <taxon>Quadrisphaera</taxon>
        <taxon>environmental samples</taxon>
    </lineage>
</organism>
<dbReference type="GO" id="GO:0005886">
    <property type="term" value="C:plasma membrane"/>
    <property type="evidence" value="ECO:0007669"/>
    <property type="project" value="UniProtKB-SubCell"/>
</dbReference>
<dbReference type="Gene3D" id="1.10.287.130">
    <property type="match status" value="1"/>
</dbReference>
<evidence type="ECO:0000256" key="8">
    <source>
        <dbReference type="ARBA" id="ARBA00022989"/>
    </source>
</evidence>
<dbReference type="InterPro" id="IPR003661">
    <property type="entry name" value="HisK_dim/P_dom"/>
</dbReference>
<evidence type="ECO:0000256" key="10">
    <source>
        <dbReference type="SAM" id="Phobius"/>
    </source>
</evidence>
<comment type="subcellular location">
    <subcellularLocation>
        <location evidence="2">Cell membrane</location>
    </subcellularLocation>
</comment>
<feature type="transmembrane region" description="Helical" evidence="10">
    <location>
        <begin position="151"/>
        <end position="172"/>
    </location>
</feature>
<dbReference type="PANTHER" id="PTHR45436:SF5">
    <property type="entry name" value="SENSOR HISTIDINE KINASE TRCS"/>
    <property type="match status" value="1"/>
</dbReference>
<protein>
    <recommendedName>
        <fullName evidence="3">histidine kinase</fullName>
        <ecNumber evidence="3">2.7.13.3</ecNumber>
    </recommendedName>
</protein>
<evidence type="ECO:0000256" key="6">
    <source>
        <dbReference type="ARBA" id="ARBA00022692"/>
    </source>
</evidence>
<keyword evidence="10" id="KW-0472">Membrane</keyword>
<keyword evidence="7 12" id="KW-0418">Kinase</keyword>
<keyword evidence="9" id="KW-0902">Two-component regulatory system</keyword>
<dbReference type="SUPFAM" id="SSF47384">
    <property type="entry name" value="Homodimeric domain of signal transducing histidine kinase"/>
    <property type="match status" value="1"/>
</dbReference>
<evidence type="ECO:0000256" key="7">
    <source>
        <dbReference type="ARBA" id="ARBA00022777"/>
    </source>
</evidence>
<dbReference type="PANTHER" id="PTHR45436">
    <property type="entry name" value="SENSOR HISTIDINE KINASE YKOH"/>
    <property type="match status" value="1"/>
</dbReference>
<evidence type="ECO:0000256" key="9">
    <source>
        <dbReference type="ARBA" id="ARBA00023012"/>
    </source>
</evidence>
<keyword evidence="5" id="KW-0808">Transferase</keyword>
<dbReference type="CDD" id="cd00082">
    <property type="entry name" value="HisKA"/>
    <property type="match status" value="1"/>
</dbReference>
<evidence type="ECO:0000256" key="2">
    <source>
        <dbReference type="ARBA" id="ARBA00004236"/>
    </source>
</evidence>
<evidence type="ECO:0000259" key="11">
    <source>
        <dbReference type="PROSITE" id="PS50885"/>
    </source>
</evidence>
<feature type="domain" description="HAMP" evidence="11">
    <location>
        <begin position="176"/>
        <end position="233"/>
    </location>
</feature>
<gene>
    <name evidence="12" type="ORF">AVDCRST_MAG35-1726</name>
</gene>
<comment type="catalytic activity">
    <reaction evidence="1">
        <text>ATP + protein L-histidine = ADP + protein N-phospho-L-histidine.</text>
        <dbReference type="EC" id="2.7.13.3"/>
    </reaction>
</comment>
<dbReference type="Pfam" id="PF00512">
    <property type="entry name" value="HisKA"/>
    <property type="match status" value="1"/>
</dbReference>
<dbReference type="Gene3D" id="6.10.340.10">
    <property type="match status" value="1"/>
</dbReference>
<evidence type="ECO:0000256" key="1">
    <source>
        <dbReference type="ARBA" id="ARBA00000085"/>
    </source>
</evidence>
<dbReference type="EC" id="2.7.13.3" evidence="3"/>
<keyword evidence="4" id="KW-0597">Phosphoprotein</keyword>